<sequence length="76" mass="8361">MTELLNGDGPLYIADYLILRIESDGKFQLRFVSDSFGPTYVLRFVSDSFGPTYVTCASDLHVSIYASDLCPSSLDG</sequence>
<evidence type="ECO:0000313" key="2">
    <source>
        <dbReference type="Proteomes" id="UP000030764"/>
    </source>
</evidence>
<proteinExistence type="predicted"/>
<evidence type="ECO:0000313" key="1">
    <source>
        <dbReference type="EMBL" id="KFD45465.1"/>
    </source>
</evidence>
<organism evidence="1 2">
    <name type="scientific">Trichuris suis</name>
    <name type="common">pig whipworm</name>
    <dbReference type="NCBI Taxonomy" id="68888"/>
    <lineage>
        <taxon>Eukaryota</taxon>
        <taxon>Metazoa</taxon>
        <taxon>Ecdysozoa</taxon>
        <taxon>Nematoda</taxon>
        <taxon>Enoplea</taxon>
        <taxon>Dorylaimia</taxon>
        <taxon>Trichinellida</taxon>
        <taxon>Trichuridae</taxon>
        <taxon>Trichuris</taxon>
    </lineage>
</organism>
<dbReference type="Proteomes" id="UP000030764">
    <property type="component" value="Unassembled WGS sequence"/>
</dbReference>
<protein>
    <submittedName>
        <fullName evidence="1">Uncharacterized protein</fullName>
    </submittedName>
</protein>
<keyword evidence="2" id="KW-1185">Reference proteome</keyword>
<name>A0A085LKG9_9BILA</name>
<gene>
    <name evidence="1" type="ORF">M513_13655</name>
</gene>
<accession>A0A085LKG9</accession>
<reference evidence="1 2" key="1">
    <citation type="journal article" date="2014" name="Nat. Genet.">
        <title>Genome and transcriptome of the porcine whipworm Trichuris suis.</title>
        <authorList>
            <person name="Jex A.R."/>
            <person name="Nejsum P."/>
            <person name="Schwarz E.M."/>
            <person name="Hu L."/>
            <person name="Young N.D."/>
            <person name="Hall R.S."/>
            <person name="Korhonen P.K."/>
            <person name="Liao S."/>
            <person name="Thamsborg S."/>
            <person name="Xia J."/>
            <person name="Xu P."/>
            <person name="Wang S."/>
            <person name="Scheerlinck J.P."/>
            <person name="Hofmann A."/>
            <person name="Sternberg P.W."/>
            <person name="Wang J."/>
            <person name="Gasser R.B."/>
        </authorList>
    </citation>
    <scope>NUCLEOTIDE SEQUENCE [LARGE SCALE GENOMIC DNA]</scope>
    <source>
        <strain evidence="1">DCEP-RM93M</strain>
    </source>
</reference>
<dbReference type="EMBL" id="KL363486">
    <property type="protein sequence ID" value="KFD45465.1"/>
    <property type="molecule type" value="Genomic_DNA"/>
</dbReference>
<dbReference type="AlphaFoldDB" id="A0A085LKG9"/>